<dbReference type="Pfam" id="PF14529">
    <property type="entry name" value="Exo_endo_phos_2"/>
    <property type="match status" value="1"/>
</dbReference>
<dbReference type="SUPFAM" id="SSF56219">
    <property type="entry name" value="DNase I-like"/>
    <property type="match status" value="1"/>
</dbReference>
<gene>
    <name evidence="2" type="ORF">KQP761_LOCUS33535</name>
</gene>
<sequence>MVNEWNSRTSISLLCKQWKKDRPTSPNQNLLFLLYNVEGLNTHVADVDLLLSTYQPHFCILTGVGSAVHKKITFPNYSSISQPGTNSFGGVIILYQYQLTVQIIEKDLNFLLIKLNSNQDHIYIGAVYVPPNTLPPFHIFSKYHNKPFYIFGDFNAKHVDWNCKSNNTCGVHLLNWFETTGNEIIAPTKPTSKRSDAIIDFGITNDSNGWTSEVLNEGTSDHFPILFQSPIGKCEDSIFRKTNWKMFNYFLQLIHEYWMSVAYNMDEQTFFSLFSSLLSSLWDKCSTYESALRFRAPWPPELVFLAKAVNRARRSYRRCKTDTKLQHYLTLKELYIDQRTNFIYEKKESKLKWIAKDQNLWKIAKPTFHAFSPQFKGIKQNSKIITDDTKIVEILATYFEKHFQEPEYNNSNHKHLLAIERFKQIEFTPSIPLEPITMNEVTQEWKSFKPKKSSDSAGTSAYMLKQLPTEYLGIITVLFNNCAVKGNFFEESKHAKVICLSKDGMYPAENKLRPISLLPNLGKWYERIIHKRIQKWCKENNIYVDEQSGFTSERRLQTRIISLIEDIRQTITACNRPALCIFVDFLSAFDKMWFPALISTLHELDMPLLYIKWIASWLQNRTIAIHYGDKISRTISMKVGAPQGSILAATLFRLHIHFLPLLFFKFTTHLFADDLAILLSGALEKSFH</sequence>
<feature type="domain" description="Reverse transcriptase" evidence="1">
    <location>
        <begin position="481"/>
        <end position="688"/>
    </location>
</feature>
<evidence type="ECO:0000313" key="2">
    <source>
        <dbReference type="EMBL" id="CAF1667921.1"/>
    </source>
</evidence>
<dbReference type="PANTHER" id="PTHR19446">
    <property type="entry name" value="REVERSE TRANSCRIPTASES"/>
    <property type="match status" value="1"/>
</dbReference>
<accession>A0A816FYM4</accession>
<dbReference type="InterPro" id="IPR005135">
    <property type="entry name" value="Endo/exonuclease/phosphatase"/>
</dbReference>
<organism evidence="2 3">
    <name type="scientific">Rotaria magnacalcarata</name>
    <dbReference type="NCBI Taxonomy" id="392030"/>
    <lineage>
        <taxon>Eukaryota</taxon>
        <taxon>Metazoa</taxon>
        <taxon>Spiralia</taxon>
        <taxon>Gnathifera</taxon>
        <taxon>Rotifera</taxon>
        <taxon>Eurotatoria</taxon>
        <taxon>Bdelloidea</taxon>
        <taxon>Philodinida</taxon>
        <taxon>Philodinidae</taxon>
        <taxon>Rotaria</taxon>
    </lineage>
</organism>
<comment type="caution">
    <text evidence="2">The sequence shown here is derived from an EMBL/GenBank/DDBJ whole genome shotgun (WGS) entry which is preliminary data.</text>
</comment>
<evidence type="ECO:0000313" key="3">
    <source>
        <dbReference type="Proteomes" id="UP000663834"/>
    </source>
</evidence>
<dbReference type="InterPro" id="IPR000477">
    <property type="entry name" value="RT_dom"/>
</dbReference>
<dbReference type="InterPro" id="IPR036691">
    <property type="entry name" value="Endo/exonu/phosph_ase_sf"/>
</dbReference>
<dbReference type="InterPro" id="IPR043502">
    <property type="entry name" value="DNA/RNA_pol_sf"/>
</dbReference>
<proteinExistence type="predicted"/>
<evidence type="ECO:0000259" key="1">
    <source>
        <dbReference type="PROSITE" id="PS50878"/>
    </source>
</evidence>
<dbReference type="AlphaFoldDB" id="A0A816FYM4"/>
<dbReference type="PROSITE" id="PS50878">
    <property type="entry name" value="RT_POL"/>
    <property type="match status" value="1"/>
</dbReference>
<dbReference type="EMBL" id="CAJNOW010018783">
    <property type="protein sequence ID" value="CAF1667921.1"/>
    <property type="molecule type" value="Genomic_DNA"/>
</dbReference>
<protein>
    <recommendedName>
        <fullName evidence="1">Reverse transcriptase domain-containing protein</fullName>
    </recommendedName>
</protein>
<dbReference type="SUPFAM" id="SSF56672">
    <property type="entry name" value="DNA/RNA polymerases"/>
    <property type="match status" value="1"/>
</dbReference>
<name>A0A816FYM4_9BILA</name>
<dbReference type="GO" id="GO:0003824">
    <property type="term" value="F:catalytic activity"/>
    <property type="evidence" value="ECO:0007669"/>
    <property type="project" value="InterPro"/>
</dbReference>
<dbReference type="Gene3D" id="3.60.10.10">
    <property type="entry name" value="Endonuclease/exonuclease/phosphatase"/>
    <property type="match status" value="1"/>
</dbReference>
<reference evidence="2" key="1">
    <citation type="submission" date="2021-02" db="EMBL/GenBank/DDBJ databases">
        <authorList>
            <person name="Nowell W R."/>
        </authorList>
    </citation>
    <scope>NUCLEOTIDE SEQUENCE</scope>
</reference>
<dbReference type="Proteomes" id="UP000663834">
    <property type="component" value="Unassembled WGS sequence"/>
</dbReference>
<dbReference type="OrthoDB" id="7474049at2759"/>
<dbReference type="Pfam" id="PF00078">
    <property type="entry name" value="RVT_1"/>
    <property type="match status" value="1"/>
</dbReference>